<evidence type="ECO:0000256" key="5">
    <source>
        <dbReference type="ARBA" id="ARBA00022771"/>
    </source>
</evidence>
<reference evidence="16 17" key="1">
    <citation type="submission" date="2018-11" db="EMBL/GenBank/DDBJ databases">
        <title>Genome sequence of Saitozyma podzolica DSM 27192.</title>
        <authorList>
            <person name="Aliyu H."/>
            <person name="Gorte O."/>
            <person name="Ochsenreither K."/>
        </authorList>
    </citation>
    <scope>NUCLEOTIDE SEQUENCE [LARGE SCALE GENOMIC DNA]</scope>
    <source>
        <strain evidence="16 17">DSM 27192</strain>
    </source>
</reference>
<dbReference type="STRING" id="1890683.A0A427Y809"/>
<dbReference type="GO" id="GO:0005634">
    <property type="term" value="C:nucleus"/>
    <property type="evidence" value="ECO:0007669"/>
    <property type="project" value="UniProtKB-SubCell"/>
</dbReference>
<comment type="caution">
    <text evidence="16">The sequence shown here is derived from an EMBL/GenBank/DDBJ whole genome shotgun (WGS) entry which is preliminary data.</text>
</comment>
<dbReference type="PANTHER" id="PTHR45626:SF17">
    <property type="entry name" value="HELICASE-LIKE TRANSCRIPTION FACTOR"/>
    <property type="match status" value="1"/>
</dbReference>
<dbReference type="Gene3D" id="3.30.70.2330">
    <property type="match status" value="1"/>
</dbReference>
<evidence type="ECO:0000256" key="12">
    <source>
        <dbReference type="SAM" id="MobiDB-lite"/>
    </source>
</evidence>
<dbReference type="GO" id="GO:0016818">
    <property type="term" value="F:hydrolase activity, acting on acid anhydrides, in phosphorus-containing anhydrides"/>
    <property type="evidence" value="ECO:0007669"/>
    <property type="project" value="InterPro"/>
</dbReference>
<evidence type="ECO:0000256" key="9">
    <source>
        <dbReference type="ARBA" id="ARBA00022840"/>
    </source>
</evidence>
<evidence type="ECO:0000256" key="8">
    <source>
        <dbReference type="ARBA" id="ARBA00022833"/>
    </source>
</evidence>
<comment type="similarity">
    <text evidence="2">Belongs to the SNF2/RAD54 helicase family.</text>
</comment>
<dbReference type="PROSITE" id="PS51194">
    <property type="entry name" value="HELICASE_CTER"/>
    <property type="match status" value="1"/>
</dbReference>
<keyword evidence="5 11" id="KW-0863">Zinc-finger</keyword>
<dbReference type="GO" id="GO:0003676">
    <property type="term" value="F:nucleic acid binding"/>
    <property type="evidence" value="ECO:0007669"/>
    <property type="project" value="InterPro"/>
</dbReference>
<dbReference type="Gene3D" id="3.40.50.300">
    <property type="entry name" value="P-loop containing nucleotide triphosphate hydrolases"/>
    <property type="match status" value="1"/>
</dbReference>
<proteinExistence type="inferred from homology"/>
<dbReference type="OrthoDB" id="448448at2759"/>
<keyword evidence="4" id="KW-0547">Nucleotide-binding</keyword>
<evidence type="ECO:0000256" key="2">
    <source>
        <dbReference type="ARBA" id="ARBA00007025"/>
    </source>
</evidence>
<organism evidence="16 17">
    <name type="scientific">Saitozyma podzolica</name>
    <dbReference type="NCBI Taxonomy" id="1890683"/>
    <lineage>
        <taxon>Eukaryota</taxon>
        <taxon>Fungi</taxon>
        <taxon>Dikarya</taxon>
        <taxon>Basidiomycota</taxon>
        <taxon>Agaricomycotina</taxon>
        <taxon>Tremellomycetes</taxon>
        <taxon>Tremellales</taxon>
        <taxon>Trimorphomycetaceae</taxon>
        <taxon>Saitozyma</taxon>
    </lineage>
</organism>
<evidence type="ECO:0000259" key="13">
    <source>
        <dbReference type="PROSITE" id="PS50089"/>
    </source>
</evidence>
<dbReference type="SMART" id="SM00490">
    <property type="entry name" value="HELICc"/>
    <property type="match status" value="1"/>
</dbReference>
<keyword evidence="3" id="KW-0479">Metal-binding</keyword>
<evidence type="ECO:0000256" key="7">
    <source>
        <dbReference type="ARBA" id="ARBA00022806"/>
    </source>
</evidence>
<name>A0A427Y809_9TREE</name>
<dbReference type="InterPro" id="IPR013083">
    <property type="entry name" value="Znf_RING/FYVE/PHD"/>
</dbReference>
<dbReference type="PANTHER" id="PTHR45626">
    <property type="entry name" value="TRANSCRIPTION TERMINATION FACTOR 2-RELATED"/>
    <property type="match status" value="1"/>
</dbReference>
<evidence type="ECO:0000256" key="4">
    <source>
        <dbReference type="ARBA" id="ARBA00022741"/>
    </source>
</evidence>
<evidence type="ECO:0000259" key="14">
    <source>
        <dbReference type="PROSITE" id="PS51192"/>
    </source>
</evidence>
<dbReference type="InterPro" id="IPR001650">
    <property type="entry name" value="Helicase_C-like"/>
</dbReference>
<keyword evidence="17" id="KW-1185">Reference proteome</keyword>
<dbReference type="SMART" id="SM00910">
    <property type="entry name" value="HIRAN"/>
    <property type="match status" value="1"/>
</dbReference>
<feature type="compositionally biased region" description="Low complexity" evidence="12">
    <location>
        <begin position="10"/>
        <end position="21"/>
    </location>
</feature>
<dbReference type="GO" id="GO:0008270">
    <property type="term" value="F:zinc ion binding"/>
    <property type="evidence" value="ECO:0007669"/>
    <property type="project" value="UniProtKB-KW"/>
</dbReference>
<evidence type="ECO:0000256" key="11">
    <source>
        <dbReference type="PROSITE-ProRule" id="PRU00175"/>
    </source>
</evidence>
<dbReference type="Pfam" id="PF00271">
    <property type="entry name" value="Helicase_C"/>
    <property type="match status" value="1"/>
</dbReference>
<accession>A0A427Y809</accession>
<dbReference type="EMBL" id="RSCD01000017">
    <property type="protein sequence ID" value="RSH87221.1"/>
    <property type="molecule type" value="Genomic_DNA"/>
</dbReference>
<evidence type="ECO:0008006" key="18">
    <source>
        <dbReference type="Google" id="ProtNLM"/>
    </source>
</evidence>
<dbReference type="Pfam" id="PF08797">
    <property type="entry name" value="HIRAN"/>
    <property type="match status" value="1"/>
</dbReference>
<protein>
    <recommendedName>
        <fullName evidence="18">DNA helicase rad5</fullName>
    </recommendedName>
</protein>
<evidence type="ECO:0000256" key="3">
    <source>
        <dbReference type="ARBA" id="ARBA00022723"/>
    </source>
</evidence>
<keyword evidence="10" id="KW-0539">Nucleus</keyword>
<sequence length="881" mass="96687">MEQLEALGEPSSSSNHAPPSSDKQRPKSKRARSPVGFDENDADVEAEPTQGPNPEPDELYLTLRTDVVGVQYYRGLVGRGEYVMLRRQPENQYDANAVQVSFKCSDGAQHVKVVNAGGTQVGHIPRAVAAKVAPYMDAGRITLEGRMIGQNLDMAKHFKLGMDLCIYGRPSHRAVLEPELAWATQAQQGFDSVRRRQQQNEVDGRFKGKGRVLGDGSVGGTSATESEEDRRLWENLKKVEKDAKQSDSLMDYLTADTDVTKLPLHSNQPGIGSGDLMVDLLPHQSQALQWMISHENPQLPKTSKDAPLQFWARQDTDSGSTSGPYWLNIATRTPQKDEPKLGRGGILADGMGLVCPLSVLSNWQQQINDHVVLGKLSAYTYHGAAKDVSAKTLERYDIILTTYQTLASDATASAQTNSPLKAKKAKTTAGPLLKVKWKRIVADEGHVLRNPKAKTFCSLQAERRWICTGTPIVNSPGDLGSLLTCLQTCRPLDQPDYFRSLLLRPLLSGDAAAAKLLRGLITQTVLRRTKNTQDQSGNSIVQLPPIEYFQCPVILDDDTRRMYNEVREISAQRFQGAVRTGLGTANVLSLLTRSGEATLPVSEPCAVFFPRGIAAAPTAGSKAAVAVTSIPPEQRAQLIDELRRTLADDEDCPICFEILSLDREPRITDCGHPHCFPCIKPVIELQQKCPMCRHPISFASLLSLPADSSEYVQPDDHATVIKSAKITELLKFLKAFDGDDKTLVFSQFTSFLDHVAASLREEGVVFSRFDGSMSAKARQEVIQAFQAPATAADAGSNPKVMLISLKSGAVGLNLTAASNVFLCDPWWQSAIEAQAIDRVHRMGQHKPVRVFQLIASDTVESKVLEIQKRKDDLISQASQHE</sequence>
<evidence type="ECO:0000256" key="6">
    <source>
        <dbReference type="ARBA" id="ARBA00022801"/>
    </source>
</evidence>
<comment type="subcellular location">
    <subcellularLocation>
        <location evidence="1">Nucleus</location>
    </subcellularLocation>
</comment>
<keyword evidence="7" id="KW-0347">Helicase</keyword>
<dbReference type="Gene3D" id="3.30.40.10">
    <property type="entry name" value="Zinc/RING finger domain, C3HC4 (zinc finger)"/>
    <property type="match status" value="1"/>
</dbReference>
<dbReference type="InterPro" id="IPR014001">
    <property type="entry name" value="Helicase_ATP-bd"/>
</dbReference>
<dbReference type="InterPro" id="IPR050628">
    <property type="entry name" value="SNF2_RAD54_helicase_TF"/>
</dbReference>
<evidence type="ECO:0000256" key="1">
    <source>
        <dbReference type="ARBA" id="ARBA00004123"/>
    </source>
</evidence>
<keyword evidence="6" id="KW-0378">Hydrolase</keyword>
<dbReference type="Proteomes" id="UP000279259">
    <property type="component" value="Unassembled WGS sequence"/>
</dbReference>
<keyword evidence="8" id="KW-0862">Zinc</keyword>
<dbReference type="SUPFAM" id="SSF52540">
    <property type="entry name" value="P-loop containing nucleoside triphosphate hydrolases"/>
    <property type="match status" value="2"/>
</dbReference>
<dbReference type="PROSITE" id="PS50089">
    <property type="entry name" value="ZF_RING_2"/>
    <property type="match status" value="1"/>
</dbReference>
<dbReference type="PROSITE" id="PS51192">
    <property type="entry name" value="HELICASE_ATP_BIND_1"/>
    <property type="match status" value="1"/>
</dbReference>
<dbReference type="InterPro" id="IPR038718">
    <property type="entry name" value="SNF2-like_sf"/>
</dbReference>
<dbReference type="InterPro" id="IPR049730">
    <property type="entry name" value="SNF2/RAD54-like_C"/>
</dbReference>
<keyword evidence="9" id="KW-0067">ATP-binding</keyword>
<dbReference type="Pfam" id="PF13639">
    <property type="entry name" value="zf-RING_2"/>
    <property type="match status" value="1"/>
</dbReference>
<dbReference type="Pfam" id="PF00176">
    <property type="entry name" value="SNF2-rel_dom"/>
    <property type="match status" value="1"/>
</dbReference>
<dbReference type="GO" id="GO:0005524">
    <property type="term" value="F:ATP binding"/>
    <property type="evidence" value="ECO:0007669"/>
    <property type="project" value="UniProtKB-KW"/>
</dbReference>
<gene>
    <name evidence="16" type="ORF">EHS25_003130</name>
</gene>
<feature type="region of interest" description="Disordered" evidence="12">
    <location>
        <begin position="1"/>
        <end position="58"/>
    </location>
</feature>
<evidence type="ECO:0000313" key="16">
    <source>
        <dbReference type="EMBL" id="RSH87221.1"/>
    </source>
</evidence>
<dbReference type="InterPro" id="IPR014905">
    <property type="entry name" value="HIRAN"/>
</dbReference>
<dbReference type="GO" id="GO:0004386">
    <property type="term" value="F:helicase activity"/>
    <property type="evidence" value="ECO:0007669"/>
    <property type="project" value="UniProtKB-KW"/>
</dbReference>
<feature type="domain" description="Helicase C-terminal" evidence="15">
    <location>
        <begin position="725"/>
        <end position="881"/>
    </location>
</feature>
<dbReference type="InterPro" id="IPR001841">
    <property type="entry name" value="Znf_RING"/>
</dbReference>
<feature type="domain" description="RING-type" evidence="13">
    <location>
        <begin position="652"/>
        <end position="693"/>
    </location>
</feature>
<dbReference type="GO" id="GO:0006281">
    <property type="term" value="P:DNA repair"/>
    <property type="evidence" value="ECO:0007669"/>
    <property type="project" value="TreeGrafter"/>
</dbReference>
<feature type="domain" description="Helicase ATP-binding" evidence="14">
    <location>
        <begin position="353"/>
        <end position="489"/>
    </location>
</feature>
<evidence type="ECO:0000256" key="10">
    <source>
        <dbReference type="ARBA" id="ARBA00023242"/>
    </source>
</evidence>
<dbReference type="GO" id="GO:0008094">
    <property type="term" value="F:ATP-dependent activity, acting on DNA"/>
    <property type="evidence" value="ECO:0007669"/>
    <property type="project" value="TreeGrafter"/>
</dbReference>
<dbReference type="InterPro" id="IPR027417">
    <property type="entry name" value="P-loop_NTPase"/>
</dbReference>
<dbReference type="Gene3D" id="3.40.50.10810">
    <property type="entry name" value="Tandem AAA-ATPase domain"/>
    <property type="match status" value="1"/>
</dbReference>
<dbReference type="CDD" id="cd18793">
    <property type="entry name" value="SF2_C_SNF"/>
    <property type="match status" value="1"/>
</dbReference>
<dbReference type="AlphaFoldDB" id="A0A427Y809"/>
<feature type="region of interest" description="Disordered" evidence="12">
    <location>
        <begin position="207"/>
        <end position="229"/>
    </location>
</feature>
<evidence type="ECO:0000259" key="15">
    <source>
        <dbReference type="PROSITE" id="PS51194"/>
    </source>
</evidence>
<dbReference type="SMART" id="SM00184">
    <property type="entry name" value="RING"/>
    <property type="match status" value="1"/>
</dbReference>
<dbReference type="SMART" id="SM00487">
    <property type="entry name" value="DEXDc"/>
    <property type="match status" value="1"/>
</dbReference>
<dbReference type="SUPFAM" id="SSF57850">
    <property type="entry name" value="RING/U-box"/>
    <property type="match status" value="1"/>
</dbReference>
<evidence type="ECO:0000313" key="17">
    <source>
        <dbReference type="Proteomes" id="UP000279259"/>
    </source>
</evidence>
<dbReference type="InterPro" id="IPR000330">
    <property type="entry name" value="SNF2_N"/>
</dbReference>